<evidence type="ECO:0000313" key="2">
    <source>
        <dbReference type="EMBL" id="QGQ96801.1"/>
    </source>
</evidence>
<keyword evidence="1" id="KW-1133">Transmembrane helix</keyword>
<feature type="transmembrane region" description="Helical" evidence="1">
    <location>
        <begin position="226"/>
        <end position="245"/>
    </location>
</feature>
<gene>
    <name evidence="2" type="ORF">EHS13_18900</name>
</gene>
<protein>
    <submittedName>
        <fullName evidence="2">ABC transporter permease</fullName>
    </submittedName>
</protein>
<dbReference type="OrthoDB" id="8613028at2"/>
<reference evidence="3" key="1">
    <citation type="submission" date="2018-11" db="EMBL/GenBank/DDBJ databases">
        <title>Complete genome sequence of Paenibacillus sp. ML311-T8.</title>
        <authorList>
            <person name="Nam Y.-D."/>
            <person name="Kang J."/>
            <person name="Chung W.-H."/>
            <person name="Park Y.S."/>
        </authorList>
    </citation>
    <scope>NUCLEOTIDE SEQUENCE [LARGE SCALE GENOMIC DNA]</scope>
    <source>
        <strain evidence="3">ML311-T8</strain>
    </source>
</reference>
<proteinExistence type="predicted"/>
<dbReference type="GO" id="GO:0140359">
    <property type="term" value="F:ABC-type transporter activity"/>
    <property type="evidence" value="ECO:0007669"/>
    <property type="project" value="InterPro"/>
</dbReference>
<feature type="transmembrane region" description="Helical" evidence="1">
    <location>
        <begin position="303"/>
        <end position="323"/>
    </location>
</feature>
<keyword evidence="1" id="KW-0812">Transmembrane</keyword>
<accession>A0A6B8RK54</accession>
<dbReference type="PANTHER" id="PTHR37305">
    <property type="entry name" value="INTEGRAL MEMBRANE PROTEIN-RELATED"/>
    <property type="match status" value="1"/>
</dbReference>
<dbReference type="Proteomes" id="UP000426246">
    <property type="component" value="Chromosome"/>
</dbReference>
<evidence type="ECO:0000256" key="1">
    <source>
        <dbReference type="SAM" id="Phobius"/>
    </source>
</evidence>
<dbReference type="PANTHER" id="PTHR37305:SF2">
    <property type="entry name" value="BACITRACIN TRANSPORT PERMEASE PROTEIN BCRB"/>
    <property type="match status" value="1"/>
</dbReference>
<dbReference type="GO" id="GO:0005886">
    <property type="term" value="C:plasma membrane"/>
    <property type="evidence" value="ECO:0007669"/>
    <property type="project" value="UniProtKB-SubCell"/>
</dbReference>
<name>A0A6B8RK54_9BACL</name>
<dbReference type="EMBL" id="CP034235">
    <property type="protein sequence ID" value="QGQ96801.1"/>
    <property type="molecule type" value="Genomic_DNA"/>
</dbReference>
<organism evidence="2 3">
    <name type="scientific">Paenibacillus psychroresistens</name>
    <dbReference type="NCBI Taxonomy" id="1778678"/>
    <lineage>
        <taxon>Bacteria</taxon>
        <taxon>Bacillati</taxon>
        <taxon>Bacillota</taxon>
        <taxon>Bacilli</taxon>
        <taxon>Bacillales</taxon>
        <taxon>Paenibacillaceae</taxon>
        <taxon>Paenibacillus</taxon>
    </lineage>
</organism>
<dbReference type="AlphaFoldDB" id="A0A6B8RK54"/>
<feature type="transmembrane region" description="Helical" evidence="1">
    <location>
        <begin position="160"/>
        <end position="189"/>
    </location>
</feature>
<sequence length="330" mass="36911">MISLYPLIQNETIKMLKKRRFLVIILIIALLIPVFTYAQLKIAESSRKQFGTENWRVSTQQQISDYTNRLSSNRVPEEWKRYLKVEIKRLQYSLNKDIDPQSPNGVTFTRDFFKNAIGLFLPLMVAVVAADIVSSEQSTGTIKILLTRPVRRWKILMSKLITLCLFISLIILTTGLLCYAISGLVFGYAGWTMPVLTGFQVSGTELSTANAHVVDQWLYLLMEMSLGWFSCIVVGCLSLMVSVLVRSTAAGMGIMLATLIAGTILANMVSSWETAKYLFMVNLETVTFLSGSVPPIPGLTLPFSLSVLAVWALLSLLVSFRVFTKRDILS</sequence>
<dbReference type="KEGG" id="ppsc:EHS13_18900"/>
<keyword evidence="1" id="KW-0472">Membrane</keyword>
<evidence type="ECO:0000313" key="3">
    <source>
        <dbReference type="Proteomes" id="UP000426246"/>
    </source>
</evidence>
<dbReference type="Pfam" id="PF12679">
    <property type="entry name" value="ABC2_membrane_2"/>
    <property type="match status" value="1"/>
</dbReference>
<dbReference type="RefSeq" id="WP_155701874.1">
    <property type="nucleotide sequence ID" value="NZ_CP034235.1"/>
</dbReference>
<keyword evidence="3" id="KW-1185">Reference proteome</keyword>
<feature type="transmembrane region" description="Helical" evidence="1">
    <location>
        <begin position="112"/>
        <end position="133"/>
    </location>
</feature>
<feature type="transmembrane region" description="Helical" evidence="1">
    <location>
        <begin position="252"/>
        <end position="272"/>
    </location>
</feature>
<feature type="transmembrane region" description="Helical" evidence="1">
    <location>
        <begin position="21"/>
        <end position="40"/>
    </location>
</feature>